<feature type="region of interest" description="Disordered" evidence="1">
    <location>
        <begin position="61"/>
        <end position="126"/>
    </location>
</feature>
<feature type="compositionally biased region" description="Low complexity" evidence="1">
    <location>
        <begin position="848"/>
        <end position="857"/>
    </location>
</feature>
<dbReference type="GeneID" id="116203599"/>
<dbReference type="OrthoDB" id="762072at2759"/>
<sequence>MGSKGGGGGAAGNNGISTIPAGSRKIVQSLKEIVSCSELEIYAVLKDCNMDPNEAVNRLLTQDPFREVKSKREKKKETKDTIDTKSRGGNSTSNRGARSAADRYASRGRTSVSTSSESAAMHGKPLFKKENGAHAYTGSSSFASVALGNNGIRRPASYSDSSPLENKVPSGGENDVVSGSVQPSSGFQSTWFGVPGQVSMADIVKMGRPQAKVSSATPNLPNHQHTVPPPSASAYDDFHPQAENRSSVGLKSDPVFSTTQHSPADDEWPLDEQQVPPNDEWPPFEQSHPTVPSVLEAQGESKLYADQSNLPMERSSQLLASQLDGVHLSDDGPLESNVNHIGVASISNRNIEEEDSQDDSLFDNNVYQNATTYQPHLHTYDHSEDEDDVTAVPGNMPQQLSLQKEEEGVPSEEDVPAVVIPDHLQVHTLDCQHLSFGSFGAGIGANFSGSVSSRSMKINLAEAPSVADTASVSQVDARKPEHYGDEHLGPSPSDVENVHVTSANVANYDSAPVSQSEVLQPETTEAVQGNQYTFTSSAQGYSYENSQNLNAAFSHTQTSSQMQNLALFSSVLPAYTGSLPSTLLASTVQTGRESDLPYLPFPVTQSMPTKFSNPASSISSSIISNPEAFRAGGISTAQPTAQTLPTGPAALPQHLAMHPYSQHTLPLGHFANMVSYPFLPQSYSYMPSAFQQAFAGSSTYPQSLAAVLPQYKNSLSVSSLPQSGAIASGYGFGSSNSIPGGNFALNQPAAAGAAPAGSTIGYEDALSSQYKDATHLLSLQQQNDNSAMWVHGPGSRTMPAVPASNYYNYQGQSQQPAGLRQGQQPSQHFGGALGYPNFYQSAGMSLEQQQQQQQQHQHQQHQHQQHMAGDGSLIGAHSQSQQPKQTPQLWQNTY</sequence>
<feature type="region of interest" description="Disordered" evidence="1">
    <location>
        <begin position="1"/>
        <end position="20"/>
    </location>
</feature>
<feature type="compositionally biased region" description="Polar residues" evidence="1">
    <location>
        <begin position="212"/>
        <end position="225"/>
    </location>
</feature>
<proteinExistence type="predicted"/>
<feature type="compositionally biased region" description="Polar residues" evidence="1">
    <location>
        <begin position="838"/>
        <end position="847"/>
    </location>
</feature>
<organism evidence="3 4">
    <name type="scientific">Punica granatum</name>
    <name type="common">Pomegranate</name>
    <dbReference type="NCBI Taxonomy" id="22663"/>
    <lineage>
        <taxon>Eukaryota</taxon>
        <taxon>Viridiplantae</taxon>
        <taxon>Streptophyta</taxon>
        <taxon>Embryophyta</taxon>
        <taxon>Tracheophyta</taxon>
        <taxon>Spermatophyta</taxon>
        <taxon>Magnoliopsida</taxon>
        <taxon>eudicotyledons</taxon>
        <taxon>Gunneridae</taxon>
        <taxon>Pentapetalae</taxon>
        <taxon>rosids</taxon>
        <taxon>malvids</taxon>
        <taxon>Myrtales</taxon>
        <taxon>Lythraceae</taxon>
        <taxon>Punica</taxon>
    </lineage>
</organism>
<feature type="compositionally biased region" description="Polar residues" evidence="1">
    <location>
        <begin position="877"/>
        <end position="894"/>
    </location>
</feature>
<dbReference type="Proteomes" id="UP000515151">
    <property type="component" value="Chromosome 4"/>
</dbReference>
<dbReference type="RefSeq" id="XP_031391260.1">
    <property type="nucleotide sequence ID" value="XM_031535400.1"/>
</dbReference>
<dbReference type="Pfam" id="PF06972">
    <property type="entry name" value="GIP1_N"/>
    <property type="match status" value="1"/>
</dbReference>
<feature type="compositionally biased region" description="Basic and acidic residues" evidence="1">
    <location>
        <begin position="64"/>
        <end position="86"/>
    </location>
</feature>
<evidence type="ECO:0000259" key="2">
    <source>
        <dbReference type="Pfam" id="PF06972"/>
    </source>
</evidence>
<reference evidence="4" key="2">
    <citation type="submission" date="2025-08" db="UniProtKB">
        <authorList>
            <consortium name="RefSeq"/>
        </authorList>
    </citation>
    <scope>IDENTIFICATION</scope>
    <source>
        <tissue evidence="4">Leaf</tissue>
    </source>
</reference>
<feature type="compositionally biased region" description="Polar residues" evidence="1">
    <location>
        <begin position="243"/>
        <end position="262"/>
    </location>
</feature>
<dbReference type="SUPFAM" id="SSF46934">
    <property type="entry name" value="UBA-like"/>
    <property type="match status" value="1"/>
</dbReference>
<keyword evidence="3" id="KW-1185">Reference proteome</keyword>
<feature type="compositionally biased region" description="Polar residues" evidence="1">
    <location>
        <begin position="108"/>
        <end position="118"/>
    </location>
</feature>
<accession>A0A6P8D480</accession>
<dbReference type="AlphaFoldDB" id="A0A6P8D480"/>
<dbReference type="PANTHER" id="PTHR46445">
    <property type="entry name" value="RNA POLYMERASE II DEGRADATION FACTOR-LIKE PROTEIN (DUF1296)"/>
    <property type="match status" value="1"/>
</dbReference>
<feature type="compositionally biased region" description="Polar residues" evidence="1">
    <location>
        <begin position="87"/>
        <end position="96"/>
    </location>
</feature>
<protein>
    <submittedName>
        <fullName evidence="4">Uncharacterized protein LOC116203599</fullName>
    </submittedName>
</protein>
<evidence type="ECO:0000256" key="1">
    <source>
        <dbReference type="SAM" id="MobiDB-lite"/>
    </source>
</evidence>
<name>A0A6P8D480_PUNGR</name>
<feature type="region of interest" description="Disordered" evidence="1">
    <location>
        <begin position="809"/>
        <end position="894"/>
    </location>
</feature>
<feature type="compositionally biased region" description="Polar residues" evidence="1">
    <location>
        <begin position="177"/>
        <end position="191"/>
    </location>
</feature>
<evidence type="ECO:0000313" key="4">
    <source>
        <dbReference type="RefSeq" id="XP_031391260.1"/>
    </source>
</evidence>
<feature type="region of interest" description="Disordered" evidence="1">
    <location>
        <begin position="210"/>
        <end position="290"/>
    </location>
</feature>
<dbReference type="InterPro" id="IPR009060">
    <property type="entry name" value="UBA-like_sf"/>
</dbReference>
<feature type="region of interest" description="Disordered" evidence="1">
    <location>
        <begin position="150"/>
        <end position="191"/>
    </location>
</feature>
<feature type="domain" description="GBF-interacting protein 1 N-terminal" evidence="2">
    <location>
        <begin position="19"/>
        <end position="77"/>
    </location>
</feature>
<evidence type="ECO:0000313" key="3">
    <source>
        <dbReference type="Proteomes" id="UP000515151"/>
    </source>
</evidence>
<reference evidence="3" key="1">
    <citation type="journal article" date="2020" name="Plant Biotechnol. J.">
        <title>The pomegranate (Punica granatum L.) draft genome dissects genetic divergence between soft- and hard-seeded cultivars.</title>
        <authorList>
            <person name="Luo X."/>
            <person name="Li H."/>
            <person name="Wu Z."/>
            <person name="Yao W."/>
            <person name="Zhao P."/>
            <person name="Cao D."/>
            <person name="Yu H."/>
            <person name="Li K."/>
            <person name="Poudel K."/>
            <person name="Zhao D."/>
            <person name="Zhang F."/>
            <person name="Xia X."/>
            <person name="Chen L."/>
            <person name="Wang Q."/>
            <person name="Jing D."/>
            <person name="Cao S."/>
        </authorList>
    </citation>
    <scope>NUCLEOTIDE SEQUENCE [LARGE SCALE GENOMIC DNA]</scope>
    <source>
        <strain evidence="3">cv. Tunisia</strain>
    </source>
</reference>
<dbReference type="PANTHER" id="PTHR46445:SF3">
    <property type="entry name" value="RNA POLYMERASE II DEGRADATION FACTOR-LIKE PROTEIN (DUF1296)-RELATED"/>
    <property type="match status" value="1"/>
</dbReference>
<gene>
    <name evidence="4" type="primary">LOC116203599</name>
</gene>
<feature type="compositionally biased region" description="Gly residues" evidence="1">
    <location>
        <begin position="1"/>
        <end position="12"/>
    </location>
</feature>
<dbReference type="InterPro" id="IPR009719">
    <property type="entry name" value="GIP1_N"/>
</dbReference>